<name>A0A2P2QYN1_RHIMU</name>
<evidence type="ECO:0000313" key="1">
    <source>
        <dbReference type="EMBL" id="MBX72100.1"/>
    </source>
</evidence>
<dbReference type="EMBL" id="GGEC01091616">
    <property type="protein sequence ID" value="MBX72100.1"/>
    <property type="molecule type" value="Transcribed_RNA"/>
</dbReference>
<reference evidence="1" key="1">
    <citation type="submission" date="2018-02" db="EMBL/GenBank/DDBJ databases">
        <title>Rhizophora mucronata_Transcriptome.</title>
        <authorList>
            <person name="Meera S.P."/>
            <person name="Sreeshan A."/>
            <person name="Augustine A."/>
        </authorList>
    </citation>
    <scope>NUCLEOTIDE SEQUENCE</scope>
    <source>
        <tissue evidence="1">Leaf</tissue>
    </source>
</reference>
<sequence>MYYFLEACLKHTNLCLGFKSH</sequence>
<accession>A0A2P2QYN1</accession>
<protein>
    <submittedName>
        <fullName evidence="1">Uncharacterized protein</fullName>
    </submittedName>
</protein>
<organism evidence="1">
    <name type="scientific">Rhizophora mucronata</name>
    <name type="common">Asiatic mangrove</name>
    <dbReference type="NCBI Taxonomy" id="61149"/>
    <lineage>
        <taxon>Eukaryota</taxon>
        <taxon>Viridiplantae</taxon>
        <taxon>Streptophyta</taxon>
        <taxon>Embryophyta</taxon>
        <taxon>Tracheophyta</taxon>
        <taxon>Spermatophyta</taxon>
        <taxon>Magnoliopsida</taxon>
        <taxon>eudicotyledons</taxon>
        <taxon>Gunneridae</taxon>
        <taxon>Pentapetalae</taxon>
        <taxon>rosids</taxon>
        <taxon>fabids</taxon>
        <taxon>Malpighiales</taxon>
        <taxon>Rhizophoraceae</taxon>
        <taxon>Rhizophora</taxon>
    </lineage>
</organism>
<dbReference type="AlphaFoldDB" id="A0A2P2QYN1"/>
<proteinExistence type="predicted"/>